<evidence type="ECO:0000256" key="2">
    <source>
        <dbReference type="ARBA" id="ARBA00023015"/>
    </source>
</evidence>
<dbReference type="Gene3D" id="3.40.190.10">
    <property type="entry name" value="Periplasmic binding protein-like II"/>
    <property type="match status" value="2"/>
</dbReference>
<dbReference type="PANTHER" id="PTHR30126">
    <property type="entry name" value="HTH-TYPE TRANSCRIPTIONAL REGULATOR"/>
    <property type="match status" value="1"/>
</dbReference>
<comment type="caution">
    <text evidence="6">The sequence shown here is derived from an EMBL/GenBank/DDBJ whole genome shotgun (WGS) entry which is preliminary data.</text>
</comment>
<evidence type="ECO:0000313" key="7">
    <source>
        <dbReference type="Proteomes" id="UP000281594"/>
    </source>
</evidence>
<keyword evidence="4" id="KW-0804">Transcription</keyword>
<dbReference type="RefSeq" id="WP_121823935.1">
    <property type="nucleotide sequence ID" value="NC_022785.1"/>
</dbReference>
<feature type="domain" description="HTH lysR-type" evidence="5">
    <location>
        <begin position="5"/>
        <end position="62"/>
    </location>
</feature>
<dbReference type="InterPro" id="IPR005119">
    <property type="entry name" value="LysR_subst-bd"/>
</dbReference>
<evidence type="ECO:0000256" key="1">
    <source>
        <dbReference type="ARBA" id="ARBA00009437"/>
    </source>
</evidence>
<dbReference type="PANTHER" id="PTHR30126:SF40">
    <property type="entry name" value="HTH-TYPE TRANSCRIPTIONAL REGULATOR GLTR"/>
    <property type="match status" value="1"/>
</dbReference>
<dbReference type="SUPFAM" id="SSF46785">
    <property type="entry name" value="Winged helix' DNA-binding domain"/>
    <property type="match status" value="1"/>
</dbReference>
<gene>
    <name evidence="6" type="ORF">D3C57_103800</name>
</gene>
<sequence>MESQLSLRRLEVFCLVVEEGSVTRAAERLRVAQPAVSSQLRALEQWIGARLFVRTSGRMVLTEAGGRAHLWAREMLARCLQVRRDVEELTLGTGGSVVLASSLAVGTYLLPPLMTALRAERPGADITVHVAQPEHALHAVEIGEVDFAVMTRDERALPTSIVAETLLDEPLILCASPDGPPTADSVSLSALPKLPIVGVPRHVAFQRSIDTQLQELGVGELDTVIRLGHAEAIKTAVIEHGWAAIFPRYSVERDLAEGRLRAIEFTDGALHERIGLFYRTDKYFSPLQASALDAIRLAGR</sequence>
<dbReference type="PROSITE" id="PS50931">
    <property type="entry name" value="HTH_LYSR"/>
    <property type="match status" value="1"/>
</dbReference>
<dbReference type="InterPro" id="IPR036390">
    <property type="entry name" value="WH_DNA-bd_sf"/>
</dbReference>
<evidence type="ECO:0000256" key="4">
    <source>
        <dbReference type="ARBA" id="ARBA00023163"/>
    </source>
</evidence>
<evidence type="ECO:0000313" key="6">
    <source>
        <dbReference type="EMBL" id="RLV77463.1"/>
    </source>
</evidence>
<reference evidence="6 7" key="1">
    <citation type="journal article" date="2018" name="J. Biol. Chem.">
        <title>Discovery of the actinoplanic acid pathway in Streptomyces rapamycinicus reveals a genetically conserved synergism with rapamycin.</title>
        <authorList>
            <person name="Mrak P."/>
            <person name="Krastel P."/>
            <person name="Pivk Lukancic P."/>
            <person name="Tao J."/>
            <person name="Pistorius D."/>
            <person name="Moore C.M."/>
        </authorList>
    </citation>
    <scope>NUCLEOTIDE SEQUENCE [LARGE SCALE GENOMIC DNA]</scope>
    <source>
        <strain evidence="6 7">NRRL 5491</strain>
    </source>
</reference>
<evidence type="ECO:0000256" key="3">
    <source>
        <dbReference type="ARBA" id="ARBA00023125"/>
    </source>
</evidence>
<proteinExistence type="inferred from homology"/>
<protein>
    <submittedName>
        <fullName evidence="6">LysR family transcriptional regulator</fullName>
    </submittedName>
</protein>
<dbReference type="Proteomes" id="UP000281594">
    <property type="component" value="Unassembled WGS sequence"/>
</dbReference>
<comment type="similarity">
    <text evidence="1">Belongs to the LysR transcriptional regulatory family.</text>
</comment>
<dbReference type="InterPro" id="IPR036388">
    <property type="entry name" value="WH-like_DNA-bd_sf"/>
</dbReference>
<keyword evidence="3" id="KW-0238">DNA-binding</keyword>
<dbReference type="InterPro" id="IPR000847">
    <property type="entry name" value="LysR_HTH_N"/>
</dbReference>
<name>A0A3L8REW1_STRRN</name>
<keyword evidence="2" id="KW-0805">Transcription regulation</keyword>
<dbReference type="GO" id="GO:0003700">
    <property type="term" value="F:DNA-binding transcription factor activity"/>
    <property type="evidence" value="ECO:0007669"/>
    <property type="project" value="InterPro"/>
</dbReference>
<dbReference type="FunFam" id="1.10.10.10:FF:000001">
    <property type="entry name" value="LysR family transcriptional regulator"/>
    <property type="match status" value="1"/>
</dbReference>
<accession>A0A3L8REW1</accession>
<dbReference type="Pfam" id="PF00126">
    <property type="entry name" value="HTH_1"/>
    <property type="match status" value="1"/>
</dbReference>
<dbReference type="AlphaFoldDB" id="A0A3L8REW1"/>
<dbReference type="SUPFAM" id="SSF53850">
    <property type="entry name" value="Periplasmic binding protein-like II"/>
    <property type="match status" value="1"/>
</dbReference>
<dbReference type="GO" id="GO:0000976">
    <property type="term" value="F:transcription cis-regulatory region binding"/>
    <property type="evidence" value="ECO:0007669"/>
    <property type="project" value="TreeGrafter"/>
</dbReference>
<dbReference type="Gene3D" id="1.10.10.10">
    <property type="entry name" value="Winged helix-like DNA-binding domain superfamily/Winged helix DNA-binding domain"/>
    <property type="match status" value="1"/>
</dbReference>
<dbReference type="EMBL" id="QYCY01000001">
    <property type="protein sequence ID" value="RLV77463.1"/>
    <property type="molecule type" value="Genomic_DNA"/>
</dbReference>
<dbReference type="STRING" id="1343740.M271_39830"/>
<organism evidence="6 7">
    <name type="scientific">Streptomyces rapamycinicus (strain ATCC 29253 / DSM 41530 / NRRL 5491 / AYB-994)</name>
    <name type="common">Streptomyces hygroscopicus (strain ATCC 29253)</name>
    <dbReference type="NCBI Taxonomy" id="1343740"/>
    <lineage>
        <taxon>Bacteria</taxon>
        <taxon>Bacillati</taxon>
        <taxon>Actinomycetota</taxon>
        <taxon>Actinomycetes</taxon>
        <taxon>Kitasatosporales</taxon>
        <taxon>Streptomycetaceae</taxon>
        <taxon>Streptomyces</taxon>
        <taxon>Streptomyces violaceusniger group</taxon>
    </lineage>
</organism>
<dbReference type="PRINTS" id="PR00039">
    <property type="entry name" value="HTHLYSR"/>
</dbReference>
<evidence type="ECO:0000259" key="5">
    <source>
        <dbReference type="PROSITE" id="PS50931"/>
    </source>
</evidence>
<dbReference type="CDD" id="cd05466">
    <property type="entry name" value="PBP2_LTTR_substrate"/>
    <property type="match status" value="1"/>
</dbReference>
<dbReference type="Pfam" id="PF03466">
    <property type="entry name" value="LysR_substrate"/>
    <property type="match status" value="1"/>
</dbReference>